<evidence type="ECO:0008006" key="4">
    <source>
        <dbReference type="Google" id="ProtNLM"/>
    </source>
</evidence>
<keyword evidence="3" id="KW-1185">Reference proteome</keyword>
<dbReference type="Gene3D" id="1.25.40.850">
    <property type="match status" value="1"/>
</dbReference>
<name>A0A7M7QVU9_NASVI</name>
<dbReference type="InterPro" id="IPR043155">
    <property type="entry name" value="VPS33_dom3b"/>
</dbReference>
<dbReference type="AlphaFoldDB" id="A0A7M7QVU9"/>
<dbReference type="PANTHER" id="PTHR11679">
    <property type="entry name" value="VESICLE PROTEIN SORTING-ASSOCIATED"/>
    <property type="match status" value="1"/>
</dbReference>
<dbReference type="EnsemblMetazoa" id="XM_032598602">
    <property type="protein sequence ID" value="XP_032454493"/>
    <property type="gene ID" value="LOC100121525"/>
</dbReference>
<accession>A0A7M7QVU9</accession>
<dbReference type="InterPro" id="IPR043127">
    <property type="entry name" value="Sec-1-like_dom3a"/>
</dbReference>
<dbReference type="EnsemblMetazoa" id="XM_032598599">
    <property type="protein sequence ID" value="XP_032454490"/>
    <property type="gene ID" value="LOC100121525"/>
</dbReference>
<dbReference type="InterPro" id="IPR001619">
    <property type="entry name" value="Sec1-like"/>
</dbReference>
<protein>
    <recommendedName>
        <fullName evidence="4">Vacuolar protein sorting-associated protein 33B</fullName>
    </recommendedName>
</protein>
<dbReference type="FunCoup" id="A0A7M7QVU9">
    <property type="interactions" value="6"/>
</dbReference>
<gene>
    <name evidence="2" type="primary">100121525</name>
</gene>
<dbReference type="SMR" id="A0A7M7QVU9"/>
<dbReference type="Proteomes" id="UP000002358">
    <property type="component" value="Chromosome 1"/>
</dbReference>
<dbReference type="EnsemblMetazoa" id="XM_008211028">
    <property type="protein sequence ID" value="XP_008209250"/>
    <property type="gene ID" value="LOC100121525"/>
</dbReference>
<dbReference type="Pfam" id="PF00995">
    <property type="entry name" value="Sec1"/>
    <property type="match status" value="1"/>
</dbReference>
<reference evidence="2" key="1">
    <citation type="submission" date="2021-01" db="UniProtKB">
        <authorList>
            <consortium name="EnsemblMetazoa"/>
        </authorList>
    </citation>
    <scope>IDENTIFICATION</scope>
</reference>
<dbReference type="InterPro" id="IPR043154">
    <property type="entry name" value="Sec-1-like_dom1"/>
</dbReference>
<dbReference type="SUPFAM" id="SSF56815">
    <property type="entry name" value="Sec1/munc18-like (SM) proteins"/>
    <property type="match status" value="1"/>
</dbReference>
<dbReference type="Gene3D" id="3.40.50.1910">
    <property type="match status" value="2"/>
</dbReference>
<comment type="similarity">
    <text evidence="1">Belongs to the STXBP/unc-18/SEC1 family.</text>
</comment>
<dbReference type="GO" id="GO:0016192">
    <property type="term" value="P:vesicle-mediated transport"/>
    <property type="evidence" value="ECO:0007669"/>
    <property type="project" value="InterPro"/>
</dbReference>
<dbReference type="InterPro" id="IPR036045">
    <property type="entry name" value="Sec1-like_sf"/>
</dbReference>
<proteinExistence type="inferred from homology"/>
<evidence type="ECO:0000313" key="2">
    <source>
        <dbReference type="EnsemblMetazoa" id="XP_032454490"/>
    </source>
</evidence>
<dbReference type="OMA" id="QVHIYMI"/>
<dbReference type="OrthoDB" id="10262528at2759"/>
<dbReference type="KEGG" id="nvi:100121525"/>
<evidence type="ECO:0000256" key="1">
    <source>
        <dbReference type="ARBA" id="ARBA00009884"/>
    </source>
</evidence>
<dbReference type="InterPro" id="IPR027482">
    <property type="entry name" value="Sec1-like_dom2"/>
</dbReference>
<evidence type="ECO:0000313" key="3">
    <source>
        <dbReference type="Proteomes" id="UP000002358"/>
    </source>
</evidence>
<dbReference type="Gene3D" id="3.40.50.2060">
    <property type="match status" value="1"/>
</dbReference>
<dbReference type="Gene3D" id="3.90.830.10">
    <property type="entry name" value="Syntaxin Binding Protein 1, Chain A, domain 2"/>
    <property type="match status" value="1"/>
</dbReference>
<sequence>MDVTLDDRLAALQQISQRKLVEILDVIPGKKDLIIEQKLMKILDSFVGVTVLKKYGVDKIFKFAQGLKPTNIQRIYLVTCDLIACQNAFDQIRSEMSQTPGLSHHMLIAPFIPITVNNLLEENGLSGLVSLRPLAWEFIRTDGNVLSLEMPLFTDLYYHKDSSLLPALAKNLWTLRMVMGAPNFTLALGKHSQQLLKMIASMDDSLGAPSPKDEFGALIVMDRSQDFVSTLLTPVTYLGLLSEVVDINIGNATLGTSQTKLDPTKDQVYAEVRDKHFSDAFPTLRTKAKALKSEQEAMQSMKLAEMKHYVQNTLQKTTKTKQQLEFHISACEAAVNALASKFEDLHSIETSILECNRRAECLDYILRNIDDNPARSLRLFSLLSIASDGVTNNEILPLQKAHLHAHGYQHIPLFHKLESSGLLSIKTENMLKRLPNWTSKWMANAKRLRLFPNPSKPIDLKGPTCPSYVFSGSYIPVIAQLLNIVNSQITDPKAFEELVNTVGCSFSGIQGPIHPQTVVVCVVGGITFNEISACRLIEKSAGIQLVLTSDCILTGTKIIESLQNA</sequence>
<dbReference type="InParanoid" id="A0A7M7QVU9"/>
<organism evidence="2 3">
    <name type="scientific">Nasonia vitripennis</name>
    <name type="common">Parasitic wasp</name>
    <dbReference type="NCBI Taxonomy" id="7425"/>
    <lineage>
        <taxon>Eukaryota</taxon>
        <taxon>Metazoa</taxon>
        <taxon>Ecdysozoa</taxon>
        <taxon>Arthropoda</taxon>
        <taxon>Hexapoda</taxon>
        <taxon>Insecta</taxon>
        <taxon>Pterygota</taxon>
        <taxon>Neoptera</taxon>
        <taxon>Endopterygota</taxon>
        <taxon>Hymenoptera</taxon>
        <taxon>Apocrita</taxon>
        <taxon>Proctotrupomorpha</taxon>
        <taxon>Chalcidoidea</taxon>
        <taxon>Pteromalidae</taxon>
        <taxon>Pteromalinae</taxon>
        <taxon>Nasonia</taxon>
    </lineage>
</organism>